<protein>
    <submittedName>
        <fullName evidence="9">Ninjurin-A</fullName>
    </submittedName>
</protein>
<evidence type="ECO:0000313" key="9">
    <source>
        <dbReference type="EMBL" id="KAJ6649844.1"/>
    </source>
</evidence>
<feature type="compositionally biased region" description="Low complexity" evidence="7">
    <location>
        <begin position="64"/>
        <end position="78"/>
    </location>
</feature>
<dbReference type="InterPro" id="IPR007007">
    <property type="entry name" value="Ninjurin"/>
</dbReference>
<comment type="similarity">
    <text evidence="2">Belongs to the ninjurin family.</text>
</comment>
<dbReference type="PANTHER" id="PTHR12316">
    <property type="entry name" value="NINJURIN-RELATED"/>
    <property type="match status" value="1"/>
</dbReference>
<name>A0A9Q0NGH5_9DIPT</name>
<dbReference type="OrthoDB" id="6114058at2759"/>
<dbReference type="PANTHER" id="PTHR12316:SF20">
    <property type="entry name" value="NINJURIN-A"/>
    <property type="match status" value="1"/>
</dbReference>
<feature type="region of interest" description="Disordered" evidence="7">
    <location>
        <begin position="113"/>
        <end position="191"/>
    </location>
</feature>
<keyword evidence="4" id="KW-0130">Cell adhesion</keyword>
<keyword evidence="10" id="KW-1185">Reference proteome</keyword>
<evidence type="ECO:0000256" key="5">
    <source>
        <dbReference type="ARBA" id="ARBA00022989"/>
    </source>
</evidence>
<feature type="compositionally biased region" description="Acidic residues" evidence="7">
    <location>
        <begin position="121"/>
        <end position="135"/>
    </location>
</feature>
<dbReference type="GO" id="GO:0007155">
    <property type="term" value="P:cell adhesion"/>
    <property type="evidence" value="ECO:0007669"/>
    <property type="project" value="UniProtKB-KW"/>
</dbReference>
<comment type="caution">
    <text evidence="9">The sequence shown here is derived from an EMBL/GenBank/DDBJ whole genome shotgun (WGS) entry which is preliminary data.</text>
</comment>
<gene>
    <name evidence="9" type="primary">NijA_0</name>
    <name evidence="9" type="ORF">Bhyg_05085</name>
</gene>
<dbReference type="GO" id="GO:0016020">
    <property type="term" value="C:membrane"/>
    <property type="evidence" value="ECO:0007669"/>
    <property type="project" value="UniProtKB-SubCell"/>
</dbReference>
<feature type="region of interest" description="Disordered" evidence="7">
    <location>
        <begin position="64"/>
        <end position="84"/>
    </location>
</feature>
<feature type="compositionally biased region" description="Basic and acidic residues" evidence="7">
    <location>
        <begin position="306"/>
        <end position="321"/>
    </location>
</feature>
<evidence type="ECO:0000256" key="1">
    <source>
        <dbReference type="ARBA" id="ARBA00004141"/>
    </source>
</evidence>
<evidence type="ECO:0000313" key="10">
    <source>
        <dbReference type="Proteomes" id="UP001151699"/>
    </source>
</evidence>
<evidence type="ECO:0000256" key="3">
    <source>
        <dbReference type="ARBA" id="ARBA00022692"/>
    </source>
</evidence>
<sequence>MDATNSANAVNPTSSLQKKVFNYARDIALDKLNKKLDKKIAKQQIRKQEQENILYSRCSQSSDFVTSSSSDFPSTSSSDMVQSSERLTSASLMELENSESAKSLLNKNIGQSVTSINSSGQDDDYETADEDEPTENDAIQTKPNELNEVTKSKDFVIDMTDDKNDKSTVKPTLPQGQPHSSHPHHHSSGTSVDYSGYIQKKSLAQGMMDLALVSANTNQLRYIIEYKDHHPYFMTSLSLVIASLFLQLAVGMTLIWNTRFNMKKRKEMQEADKVNNFSVIGIFVVTLINVFLSTFGGAPQSGGYGSKEETDVLPDEPKDAASDPIVLH</sequence>
<comment type="subcellular location">
    <subcellularLocation>
        <location evidence="1">Membrane</location>
        <topology evidence="1">Multi-pass membrane protein</topology>
    </subcellularLocation>
</comment>
<evidence type="ECO:0000256" key="6">
    <source>
        <dbReference type="ARBA" id="ARBA00023136"/>
    </source>
</evidence>
<feature type="compositionally biased region" description="Basic and acidic residues" evidence="7">
    <location>
        <begin position="148"/>
        <end position="168"/>
    </location>
</feature>
<dbReference type="Pfam" id="PF04923">
    <property type="entry name" value="Ninjurin"/>
    <property type="match status" value="1"/>
</dbReference>
<dbReference type="EMBL" id="WJQU01000001">
    <property type="protein sequence ID" value="KAJ6649844.1"/>
    <property type="molecule type" value="Genomic_DNA"/>
</dbReference>
<dbReference type="GO" id="GO:0042246">
    <property type="term" value="P:tissue regeneration"/>
    <property type="evidence" value="ECO:0007669"/>
    <property type="project" value="InterPro"/>
</dbReference>
<reference evidence="9" key="1">
    <citation type="submission" date="2022-07" db="EMBL/GenBank/DDBJ databases">
        <authorList>
            <person name="Trinca V."/>
            <person name="Uliana J.V.C."/>
            <person name="Torres T.T."/>
            <person name="Ward R.J."/>
            <person name="Monesi N."/>
        </authorList>
    </citation>
    <scope>NUCLEOTIDE SEQUENCE</scope>
    <source>
        <strain evidence="9">HSMRA1968</strain>
        <tissue evidence="9">Whole embryos</tissue>
    </source>
</reference>
<evidence type="ECO:0000256" key="4">
    <source>
        <dbReference type="ARBA" id="ARBA00022889"/>
    </source>
</evidence>
<organism evidence="9 10">
    <name type="scientific">Pseudolycoriella hygida</name>
    <dbReference type="NCBI Taxonomy" id="35572"/>
    <lineage>
        <taxon>Eukaryota</taxon>
        <taxon>Metazoa</taxon>
        <taxon>Ecdysozoa</taxon>
        <taxon>Arthropoda</taxon>
        <taxon>Hexapoda</taxon>
        <taxon>Insecta</taxon>
        <taxon>Pterygota</taxon>
        <taxon>Neoptera</taxon>
        <taxon>Endopterygota</taxon>
        <taxon>Diptera</taxon>
        <taxon>Nematocera</taxon>
        <taxon>Sciaroidea</taxon>
        <taxon>Sciaridae</taxon>
        <taxon>Pseudolycoriella</taxon>
    </lineage>
</organism>
<keyword evidence="3 8" id="KW-0812">Transmembrane</keyword>
<feature type="compositionally biased region" description="Polar residues" evidence="7">
    <location>
        <begin position="137"/>
        <end position="147"/>
    </location>
</feature>
<evidence type="ECO:0000256" key="7">
    <source>
        <dbReference type="SAM" id="MobiDB-lite"/>
    </source>
</evidence>
<keyword evidence="6 8" id="KW-0472">Membrane</keyword>
<feature type="region of interest" description="Disordered" evidence="7">
    <location>
        <begin position="302"/>
        <end position="328"/>
    </location>
</feature>
<accession>A0A9Q0NGH5</accession>
<proteinExistence type="inferred from homology"/>
<dbReference type="AlphaFoldDB" id="A0A9Q0NGH5"/>
<feature type="transmembrane region" description="Helical" evidence="8">
    <location>
        <begin position="277"/>
        <end position="298"/>
    </location>
</feature>
<keyword evidence="5 8" id="KW-1133">Transmembrane helix</keyword>
<evidence type="ECO:0000256" key="2">
    <source>
        <dbReference type="ARBA" id="ARBA00008141"/>
    </source>
</evidence>
<dbReference type="Proteomes" id="UP001151699">
    <property type="component" value="Chromosome A"/>
</dbReference>
<evidence type="ECO:0000256" key="8">
    <source>
        <dbReference type="SAM" id="Phobius"/>
    </source>
</evidence>
<feature type="transmembrane region" description="Helical" evidence="8">
    <location>
        <begin position="232"/>
        <end position="256"/>
    </location>
</feature>